<organism evidence="1 2">
    <name type="scientific">Arachnia propionica</name>
    <dbReference type="NCBI Taxonomy" id="1750"/>
    <lineage>
        <taxon>Bacteria</taxon>
        <taxon>Bacillati</taxon>
        <taxon>Actinomycetota</taxon>
        <taxon>Actinomycetes</taxon>
        <taxon>Propionibacteriales</taxon>
        <taxon>Propionibacteriaceae</taxon>
        <taxon>Arachnia</taxon>
    </lineage>
</organism>
<sequence>MLGIVRDKALDAGLLGKLSQEKPTLFGPVKGATFSGVPRASIVGESEAKPADDPFQITPFSADPIKFIIQTRASDEFRWADDDYKLGVLKELVAPAIGAGMGRAVDLIAIHGINPKTGQPASKITKHLSQATSTVVPSGAPTAELNQAVGLLAAQSFMPTGIATDPAYNYSLATEVYPAGHSLAGQSIYPQATFAGTSNWRGLKVESSSTVSGKPELATDAKIKAILGDWSEVRWGFQRNFPLEILTAGDPDNSGRDLAGHNEIMFRTEAVVYVAIGDLKKFALVKEA</sequence>
<accession>A0A3P1T144</accession>
<reference evidence="1 2" key="1">
    <citation type="submission" date="2018-11" db="EMBL/GenBank/DDBJ databases">
        <title>Genomes From Bacteria Associated with the Canine Oral Cavity: a Test Case for Automated Genome-Based Taxonomic Assignment.</title>
        <authorList>
            <person name="Coil D.A."/>
            <person name="Jospin G."/>
            <person name="Darling A.E."/>
            <person name="Wallis C."/>
            <person name="Davis I.J."/>
            <person name="Harris S."/>
            <person name="Eisen J.A."/>
            <person name="Holcombe L.J."/>
            <person name="O'Flynn C."/>
        </authorList>
    </citation>
    <scope>NUCLEOTIDE SEQUENCE [LARGE SCALE GENOMIC DNA]</scope>
    <source>
        <strain evidence="1 2">OH887_COT-365</strain>
    </source>
</reference>
<evidence type="ECO:0000313" key="1">
    <source>
        <dbReference type="EMBL" id="RRD03242.1"/>
    </source>
</evidence>
<name>A0A3P1T144_9ACTN</name>
<gene>
    <name evidence="1" type="ORF">EII34_15065</name>
</gene>
<protein>
    <submittedName>
        <fullName evidence="1">Major capsid protein</fullName>
    </submittedName>
</protein>
<comment type="caution">
    <text evidence="1">The sequence shown here is derived from an EMBL/GenBank/DDBJ whole genome shotgun (WGS) entry which is preliminary data.</text>
</comment>
<dbReference type="SUPFAM" id="SSF56563">
    <property type="entry name" value="Major capsid protein gp5"/>
    <property type="match status" value="1"/>
</dbReference>
<dbReference type="EMBL" id="RQZG01000025">
    <property type="protein sequence ID" value="RRD03242.1"/>
    <property type="molecule type" value="Genomic_DNA"/>
</dbReference>
<dbReference type="OrthoDB" id="3194758at2"/>
<dbReference type="AlphaFoldDB" id="A0A3P1T144"/>
<evidence type="ECO:0000313" key="2">
    <source>
        <dbReference type="Proteomes" id="UP000280819"/>
    </source>
</evidence>
<dbReference type="Proteomes" id="UP000280819">
    <property type="component" value="Unassembled WGS sequence"/>
</dbReference>
<proteinExistence type="predicted"/>